<feature type="region of interest" description="Disordered" evidence="1">
    <location>
        <begin position="1"/>
        <end position="77"/>
    </location>
</feature>
<protein>
    <submittedName>
        <fullName evidence="2">Uncharacterized protein</fullName>
    </submittedName>
</protein>
<evidence type="ECO:0000256" key="1">
    <source>
        <dbReference type="SAM" id="MobiDB-lite"/>
    </source>
</evidence>
<accession>A0AAF0DZA8</accession>
<name>A0AAF0DZA8_9BASI</name>
<gene>
    <name evidence="2" type="ORF">MOBT1_000851</name>
</gene>
<organism evidence="2 3">
    <name type="scientific">Malassezia obtusa</name>
    <dbReference type="NCBI Taxonomy" id="76774"/>
    <lineage>
        <taxon>Eukaryota</taxon>
        <taxon>Fungi</taxon>
        <taxon>Dikarya</taxon>
        <taxon>Basidiomycota</taxon>
        <taxon>Ustilaginomycotina</taxon>
        <taxon>Malasseziomycetes</taxon>
        <taxon>Malasseziales</taxon>
        <taxon>Malasseziaceae</taxon>
        <taxon>Malassezia</taxon>
    </lineage>
</organism>
<sequence length="77" mass="8117">MSNYVQQAKDQAGNLQNQAGDYAQQGKDFVSKQGENLQRQASKASENLPGSNNSSGGVGEQAQNAMNSAKESLGLNK</sequence>
<evidence type="ECO:0000313" key="3">
    <source>
        <dbReference type="Proteomes" id="UP001214603"/>
    </source>
</evidence>
<feature type="compositionally biased region" description="Polar residues" evidence="1">
    <location>
        <begin position="33"/>
        <end position="70"/>
    </location>
</feature>
<feature type="compositionally biased region" description="Polar residues" evidence="1">
    <location>
        <begin position="1"/>
        <end position="19"/>
    </location>
</feature>
<dbReference type="EMBL" id="CP119934">
    <property type="protein sequence ID" value="WFD02170.1"/>
    <property type="molecule type" value="Genomic_DNA"/>
</dbReference>
<dbReference type="Proteomes" id="UP001214603">
    <property type="component" value="Chromosome 1"/>
</dbReference>
<keyword evidence="3" id="KW-1185">Reference proteome</keyword>
<evidence type="ECO:0000313" key="2">
    <source>
        <dbReference type="EMBL" id="WFD02170.1"/>
    </source>
</evidence>
<reference evidence="2" key="1">
    <citation type="submission" date="2023-03" db="EMBL/GenBank/DDBJ databases">
        <title>Mating type loci evolution in Malassezia.</title>
        <authorList>
            <person name="Coelho M.A."/>
        </authorList>
    </citation>
    <scope>NUCLEOTIDE SEQUENCE</scope>
    <source>
        <strain evidence="2">CBS 7876</strain>
    </source>
</reference>
<dbReference type="AlphaFoldDB" id="A0AAF0DZA8"/>
<proteinExistence type="predicted"/>